<dbReference type="Pfam" id="PF01584">
    <property type="entry name" value="CheW"/>
    <property type="match status" value="1"/>
</dbReference>
<dbReference type="SUPFAM" id="SSF50341">
    <property type="entry name" value="CheW-like"/>
    <property type="match status" value="1"/>
</dbReference>
<sequence length="185" mass="20783">MASPYELLVGLALLRERKRQLEAEQHQGPIEAWSALVVKIGTWRCVLRQDEVDEVIAPGKLTKVLGAPNWMLGLTYFRNQLLNVLDGRQLFLGQSSGSINQLSARILVVQGQEEWFGIKVDELIGIRHIWSDSAEIKVLSDSLAVWRSYATQCIVMNGEVMPILQARNLMRGLELQRSVLSTSTV</sequence>
<gene>
    <name evidence="2" type="ORF">SAMN02745130_01629</name>
</gene>
<reference evidence="3" key="1">
    <citation type="submission" date="2017-02" db="EMBL/GenBank/DDBJ databases">
        <authorList>
            <person name="Varghese N."/>
            <person name="Submissions S."/>
        </authorList>
    </citation>
    <scope>NUCLEOTIDE SEQUENCE [LARGE SCALE GENOMIC DNA]</scope>
    <source>
        <strain evidence="3">ATCC 49788</strain>
    </source>
</reference>
<evidence type="ECO:0000313" key="3">
    <source>
        <dbReference type="Proteomes" id="UP000190460"/>
    </source>
</evidence>
<organism evidence="2 3">
    <name type="scientific">Thiothrix eikelboomii</name>
    <dbReference type="NCBI Taxonomy" id="92487"/>
    <lineage>
        <taxon>Bacteria</taxon>
        <taxon>Pseudomonadati</taxon>
        <taxon>Pseudomonadota</taxon>
        <taxon>Gammaproteobacteria</taxon>
        <taxon>Thiotrichales</taxon>
        <taxon>Thiotrichaceae</taxon>
        <taxon>Thiothrix</taxon>
    </lineage>
</organism>
<dbReference type="InterPro" id="IPR036061">
    <property type="entry name" value="CheW-like_dom_sf"/>
</dbReference>
<dbReference type="GO" id="GO:0006935">
    <property type="term" value="P:chemotaxis"/>
    <property type="evidence" value="ECO:0007669"/>
    <property type="project" value="InterPro"/>
</dbReference>
<evidence type="ECO:0000259" key="1">
    <source>
        <dbReference type="PROSITE" id="PS50851"/>
    </source>
</evidence>
<dbReference type="RefSeq" id="WP_078922090.1">
    <property type="nucleotide sequence ID" value="NZ_FUYB01000005.1"/>
</dbReference>
<dbReference type="InterPro" id="IPR002545">
    <property type="entry name" value="CheW-lke_dom"/>
</dbReference>
<name>A0A1T4WFP1_9GAMM</name>
<dbReference type="STRING" id="92487.SAMN02745130_01629"/>
<dbReference type="GO" id="GO:0007165">
    <property type="term" value="P:signal transduction"/>
    <property type="evidence" value="ECO:0007669"/>
    <property type="project" value="InterPro"/>
</dbReference>
<keyword evidence="3" id="KW-1185">Reference proteome</keyword>
<dbReference type="SMART" id="SM00260">
    <property type="entry name" value="CheW"/>
    <property type="match status" value="1"/>
</dbReference>
<proteinExistence type="predicted"/>
<evidence type="ECO:0000313" key="2">
    <source>
        <dbReference type="EMBL" id="SKA76110.1"/>
    </source>
</evidence>
<dbReference type="Gene3D" id="2.30.30.40">
    <property type="entry name" value="SH3 Domains"/>
    <property type="match status" value="1"/>
</dbReference>
<dbReference type="Proteomes" id="UP000190460">
    <property type="component" value="Unassembled WGS sequence"/>
</dbReference>
<dbReference type="Gene3D" id="2.40.50.180">
    <property type="entry name" value="CheA-289, Domain 4"/>
    <property type="match status" value="1"/>
</dbReference>
<protein>
    <submittedName>
        <fullName evidence="2">Chemotaxis signal transduction protein</fullName>
    </submittedName>
</protein>
<accession>A0A1T4WFP1</accession>
<feature type="domain" description="CheW-like" evidence="1">
    <location>
        <begin position="32"/>
        <end position="175"/>
    </location>
</feature>
<dbReference type="EMBL" id="FUYB01000005">
    <property type="protein sequence ID" value="SKA76110.1"/>
    <property type="molecule type" value="Genomic_DNA"/>
</dbReference>
<dbReference type="PROSITE" id="PS50851">
    <property type="entry name" value="CHEW"/>
    <property type="match status" value="1"/>
</dbReference>
<dbReference type="AlphaFoldDB" id="A0A1T4WFP1"/>
<dbReference type="OrthoDB" id="5623634at2"/>